<proteinExistence type="predicted"/>
<comment type="caution">
    <text evidence="3">The sequence shown here is derived from an EMBL/GenBank/DDBJ whole genome shotgun (WGS) entry which is preliminary data.</text>
</comment>
<reference evidence="3 4" key="1">
    <citation type="submission" date="2019-04" db="EMBL/GenBank/DDBJ databases">
        <title>Sphingomonas psychrotolerans sp. nov., isolated from soil in the Tianshan Mountains, Xinjiang, China.</title>
        <authorList>
            <person name="Luo Y."/>
            <person name="Sheng H."/>
        </authorList>
    </citation>
    <scope>NUCLEOTIDE SEQUENCE [LARGE SCALE GENOMIC DNA]</scope>
    <source>
        <strain evidence="3 4">ZFGT-11</strain>
    </source>
</reference>
<evidence type="ECO:0000313" key="3">
    <source>
        <dbReference type="EMBL" id="TGX56276.1"/>
    </source>
</evidence>
<dbReference type="Gene3D" id="1.10.443.10">
    <property type="entry name" value="Intergrase catalytic core"/>
    <property type="match status" value="1"/>
</dbReference>
<dbReference type="GO" id="GO:0015074">
    <property type="term" value="P:DNA integration"/>
    <property type="evidence" value="ECO:0007669"/>
    <property type="project" value="InterPro"/>
</dbReference>
<dbReference type="OrthoDB" id="7510934at2"/>
<gene>
    <name evidence="3" type="ORF">E5A73_04105</name>
</gene>
<organism evidence="3 4">
    <name type="scientific">Sphingomonas gei</name>
    <dbReference type="NCBI Taxonomy" id="1395960"/>
    <lineage>
        <taxon>Bacteria</taxon>
        <taxon>Pseudomonadati</taxon>
        <taxon>Pseudomonadota</taxon>
        <taxon>Alphaproteobacteria</taxon>
        <taxon>Sphingomonadales</taxon>
        <taxon>Sphingomonadaceae</taxon>
        <taxon>Sphingomonas</taxon>
    </lineage>
</organism>
<dbReference type="InterPro" id="IPR013762">
    <property type="entry name" value="Integrase-like_cat_sf"/>
</dbReference>
<dbReference type="EMBL" id="SRXT01000001">
    <property type="protein sequence ID" value="TGX56276.1"/>
    <property type="molecule type" value="Genomic_DNA"/>
</dbReference>
<dbReference type="GO" id="GO:0006310">
    <property type="term" value="P:DNA recombination"/>
    <property type="evidence" value="ECO:0007669"/>
    <property type="project" value="UniProtKB-KW"/>
</dbReference>
<name>A0A4S1XLZ1_9SPHN</name>
<dbReference type="AlphaFoldDB" id="A0A4S1XLZ1"/>
<sequence>MRQALLSGWFGNWFADRCNEAGLPHSRAHGLRHAIGRRMAESEATQQGMKAVGGWTGDAEVATYSASANQESLAAVAINRVQDKFSDTER</sequence>
<evidence type="ECO:0000313" key="4">
    <source>
        <dbReference type="Proteomes" id="UP000306147"/>
    </source>
</evidence>
<dbReference type="Pfam" id="PF00589">
    <property type="entry name" value="Phage_integrase"/>
    <property type="match status" value="1"/>
</dbReference>
<dbReference type="Proteomes" id="UP000306147">
    <property type="component" value="Unassembled WGS sequence"/>
</dbReference>
<dbReference type="SUPFAM" id="SSF56349">
    <property type="entry name" value="DNA breaking-rejoining enzymes"/>
    <property type="match status" value="1"/>
</dbReference>
<dbReference type="GO" id="GO:0003677">
    <property type="term" value="F:DNA binding"/>
    <property type="evidence" value="ECO:0007669"/>
    <property type="project" value="InterPro"/>
</dbReference>
<dbReference type="RefSeq" id="WP_135962474.1">
    <property type="nucleotide sequence ID" value="NZ_SRXT01000001.1"/>
</dbReference>
<keyword evidence="1" id="KW-0233">DNA recombination</keyword>
<accession>A0A4S1XLZ1</accession>
<keyword evidence="4" id="KW-1185">Reference proteome</keyword>
<evidence type="ECO:0000259" key="2">
    <source>
        <dbReference type="Pfam" id="PF00589"/>
    </source>
</evidence>
<evidence type="ECO:0000256" key="1">
    <source>
        <dbReference type="ARBA" id="ARBA00023172"/>
    </source>
</evidence>
<dbReference type="InterPro" id="IPR011010">
    <property type="entry name" value="DNA_brk_join_enz"/>
</dbReference>
<feature type="domain" description="Tyr recombinase" evidence="2">
    <location>
        <begin position="14"/>
        <end position="70"/>
    </location>
</feature>
<protein>
    <recommendedName>
        <fullName evidence="2">Tyr recombinase domain-containing protein</fullName>
    </recommendedName>
</protein>
<dbReference type="InterPro" id="IPR002104">
    <property type="entry name" value="Integrase_catalytic"/>
</dbReference>